<dbReference type="STRING" id="225848.Sps_01796"/>
<keyword evidence="3" id="KW-1185">Reference proteome</keyword>
<protein>
    <recommendedName>
        <fullName evidence="4">DUF4381 domain-containing protein</fullName>
    </recommendedName>
</protein>
<feature type="transmembrane region" description="Helical" evidence="1">
    <location>
        <begin position="28"/>
        <end position="48"/>
    </location>
</feature>
<evidence type="ECO:0000256" key="1">
    <source>
        <dbReference type="SAM" id="Phobius"/>
    </source>
</evidence>
<dbReference type="Pfam" id="PF14316">
    <property type="entry name" value="DUF4381"/>
    <property type="match status" value="1"/>
</dbReference>
<organism evidence="2 3">
    <name type="scientific">Shewanella psychrophila</name>
    <dbReference type="NCBI Taxonomy" id="225848"/>
    <lineage>
        <taxon>Bacteria</taxon>
        <taxon>Pseudomonadati</taxon>
        <taxon>Pseudomonadota</taxon>
        <taxon>Gammaproteobacteria</taxon>
        <taxon>Alteromonadales</taxon>
        <taxon>Shewanellaceae</taxon>
        <taxon>Shewanella</taxon>
    </lineage>
</organism>
<evidence type="ECO:0000313" key="2">
    <source>
        <dbReference type="EMBL" id="AQS36960.1"/>
    </source>
</evidence>
<accession>A0A1S6HN71</accession>
<dbReference type="InterPro" id="IPR025489">
    <property type="entry name" value="DUF4381"/>
</dbReference>
<reference evidence="2 3" key="1">
    <citation type="submission" date="2016-03" db="EMBL/GenBank/DDBJ databases">
        <title>Complete genome sequence of Shewanella psychrophila WP2, a deep sea bacterium isolated from west Pacific sediment.</title>
        <authorList>
            <person name="Xu G."/>
            <person name="Jian H."/>
        </authorList>
    </citation>
    <scope>NUCLEOTIDE SEQUENCE [LARGE SCALE GENOMIC DNA]</scope>
    <source>
        <strain evidence="2 3">WP2</strain>
    </source>
</reference>
<name>A0A1S6HN71_9GAMM</name>
<dbReference type="RefSeq" id="WP_077752188.1">
    <property type="nucleotide sequence ID" value="NZ_CP014782.1"/>
</dbReference>
<sequence>MQTTANPALAALKDIHTPEAISNLPIAVGYWLVLALILIAVTVLFFKLKRVRRHRAPKREVLLAVASLDTSSEQHAADIPVQINTLIKRAAMSYLSREQVAGLQGDHWHQWMALQVKRSNPRLKLLLDRRYQREGLTPKEAEELKTLASDWLKQALPLKKDAQKLSTSNKEAQC</sequence>
<proteinExistence type="predicted"/>
<evidence type="ECO:0000313" key="3">
    <source>
        <dbReference type="Proteomes" id="UP000189545"/>
    </source>
</evidence>
<keyword evidence="1" id="KW-0472">Membrane</keyword>
<keyword evidence="1" id="KW-1133">Transmembrane helix</keyword>
<dbReference type="OrthoDB" id="283083at2"/>
<dbReference type="AlphaFoldDB" id="A0A1S6HN71"/>
<gene>
    <name evidence="2" type="ORF">Sps_01796</name>
</gene>
<dbReference type="Proteomes" id="UP000189545">
    <property type="component" value="Chromosome"/>
</dbReference>
<keyword evidence="1" id="KW-0812">Transmembrane</keyword>
<dbReference type="KEGG" id="spsw:Sps_01796"/>
<evidence type="ECO:0008006" key="4">
    <source>
        <dbReference type="Google" id="ProtNLM"/>
    </source>
</evidence>
<dbReference type="EMBL" id="CP014782">
    <property type="protein sequence ID" value="AQS36960.1"/>
    <property type="molecule type" value="Genomic_DNA"/>
</dbReference>